<gene>
    <name evidence="1" type="ORF">G3I50_23580</name>
</gene>
<sequence>MKEYTEHQVTDAAYAAKNLILGEIECGQVWEDLLSLMVNATVTVLASGLSAGLEEIVRKNYGQELEEFKSDRGF</sequence>
<comment type="caution">
    <text evidence="1">The sequence shown here is derived from an EMBL/GenBank/DDBJ whole genome shotgun (WGS) entry which is preliminary data.</text>
</comment>
<evidence type="ECO:0000313" key="2">
    <source>
        <dbReference type="Proteomes" id="UP000469670"/>
    </source>
</evidence>
<accession>A0A7K3S136</accession>
<organism evidence="1 2">
    <name type="scientific">Streptomyces parvus</name>
    <dbReference type="NCBI Taxonomy" id="66428"/>
    <lineage>
        <taxon>Bacteria</taxon>
        <taxon>Bacillati</taxon>
        <taxon>Actinomycetota</taxon>
        <taxon>Actinomycetes</taxon>
        <taxon>Kitasatosporales</taxon>
        <taxon>Streptomycetaceae</taxon>
        <taxon>Streptomyces</taxon>
    </lineage>
</organism>
<dbReference type="AlphaFoldDB" id="A0A7K3S136"/>
<reference evidence="1 2" key="1">
    <citation type="submission" date="2020-01" db="EMBL/GenBank/DDBJ databases">
        <title>Insect and environment-associated Actinomycetes.</title>
        <authorList>
            <person name="Currrie C."/>
            <person name="Chevrette M."/>
            <person name="Carlson C."/>
            <person name="Stubbendieck R."/>
            <person name="Wendt-Pienkowski E."/>
        </authorList>
    </citation>
    <scope>NUCLEOTIDE SEQUENCE [LARGE SCALE GENOMIC DNA]</scope>
    <source>
        <strain evidence="1 2">SID7590</strain>
    </source>
</reference>
<dbReference type="RefSeq" id="WP_164205221.1">
    <property type="nucleotide sequence ID" value="NZ_JAAGMP010001046.1"/>
</dbReference>
<evidence type="ECO:0000313" key="1">
    <source>
        <dbReference type="EMBL" id="NEC21201.1"/>
    </source>
</evidence>
<dbReference type="EMBL" id="JAAGMP010001046">
    <property type="protein sequence ID" value="NEC21201.1"/>
    <property type="molecule type" value="Genomic_DNA"/>
</dbReference>
<proteinExistence type="predicted"/>
<name>A0A7K3S136_9ACTN</name>
<protein>
    <submittedName>
        <fullName evidence="1">Uncharacterized protein</fullName>
    </submittedName>
</protein>
<dbReference type="Proteomes" id="UP000469670">
    <property type="component" value="Unassembled WGS sequence"/>
</dbReference>